<sequence length="95" mass="10146">MLSIPASRPNAYTGSPLDRVSGRRDEADFVAAQLAREDALFVPVWRSQSLLRDNAAGEPEAVLLTPVTAEALRMTAGPAPAVMRRASAVTGVRRT</sequence>
<comment type="caution">
    <text evidence="1">The sequence shown here is derived from an EMBL/GenBank/DDBJ whole genome shotgun (WGS) entry which is preliminary data.</text>
</comment>
<protein>
    <submittedName>
        <fullName evidence="1">Uncharacterized protein</fullName>
    </submittedName>
</protein>
<evidence type="ECO:0000313" key="2">
    <source>
        <dbReference type="Proteomes" id="UP000054844"/>
    </source>
</evidence>
<gene>
    <name evidence="1" type="ORF">APZ41_014465</name>
</gene>
<dbReference type="Proteomes" id="UP000054844">
    <property type="component" value="Unassembled WGS sequence"/>
</dbReference>
<feature type="non-terminal residue" evidence="1">
    <location>
        <position position="95"/>
    </location>
</feature>
<evidence type="ECO:0000313" key="1">
    <source>
        <dbReference type="EMBL" id="ONH82439.1"/>
    </source>
</evidence>
<name>A0A1S8D397_9PROT</name>
<dbReference type="EMBL" id="LLWF02000054">
    <property type="protein sequence ID" value="ONH82439.1"/>
    <property type="molecule type" value="Genomic_DNA"/>
</dbReference>
<proteinExistence type="predicted"/>
<accession>A0A1S8D397</accession>
<keyword evidence="2" id="KW-1185">Reference proteome</keyword>
<dbReference type="STRING" id="207340.APZ41_014465"/>
<reference evidence="1" key="1">
    <citation type="submission" date="2016-12" db="EMBL/GenBank/DDBJ databases">
        <title>Draft genome sequence of Roseomonas mucosa strain AU37, isolated from a peripheral intravenous catheter.</title>
        <authorList>
            <person name="Choudhury M.A."/>
            <person name="Sidjabat H.E."/>
            <person name="Wailan A.M."/>
            <person name="Zhang L."/>
            <person name="Marsh N.M."/>
            <person name="Rickard C.M."/>
            <person name="Davies M."/>
            <person name="Mcmillan D.J."/>
        </authorList>
    </citation>
    <scope>NUCLEOTIDE SEQUENCE [LARGE SCALE GENOMIC DNA]</scope>
    <source>
        <strain evidence="1">AU37</strain>
    </source>
</reference>
<organism evidence="1 2">
    <name type="scientific">Roseomonas mucosa</name>
    <dbReference type="NCBI Taxonomy" id="207340"/>
    <lineage>
        <taxon>Bacteria</taxon>
        <taxon>Pseudomonadati</taxon>
        <taxon>Pseudomonadota</taxon>
        <taxon>Alphaproteobacteria</taxon>
        <taxon>Acetobacterales</taxon>
        <taxon>Roseomonadaceae</taxon>
        <taxon>Roseomonas</taxon>
    </lineage>
</organism>
<dbReference type="AlphaFoldDB" id="A0A1S8D397"/>